<gene>
    <name evidence="4" type="ORF">B0H63DRAFT_209235</name>
</gene>
<comment type="caution">
    <text evidence="4">The sequence shown here is derived from an EMBL/GenBank/DDBJ whole genome shotgun (WGS) entry which is preliminary data.</text>
</comment>
<evidence type="ECO:0000256" key="3">
    <source>
        <dbReference type="PROSITE-ProRule" id="PRU00023"/>
    </source>
</evidence>
<evidence type="ECO:0000256" key="1">
    <source>
        <dbReference type="ARBA" id="ARBA00022737"/>
    </source>
</evidence>
<feature type="repeat" description="ANK" evidence="3">
    <location>
        <begin position="78"/>
        <end position="107"/>
    </location>
</feature>
<feature type="repeat" description="ANK" evidence="3">
    <location>
        <begin position="108"/>
        <end position="140"/>
    </location>
</feature>
<dbReference type="SMART" id="SM00248">
    <property type="entry name" value="ANK"/>
    <property type="match status" value="3"/>
</dbReference>
<dbReference type="PROSITE" id="PS50297">
    <property type="entry name" value="ANK_REP_REGION"/>
    <property type="match status" value="1"/>
</dbReference>
<dbReference type="InterPro" id="IPR002110">
    <property type="entry name" value="Ankyrin_rpt"/>
</dbReference>
<dbReference type="Proteomes" id="UP001285441">
    <property type="component" value="Unassembled WGS sequence"/>
</dbReference>
<dbReference type="Gene3D" id="1.25.40.20">
    <property type="entry name" value="Ankyrin repeat-containing domain"/>
    <property type="match status" value="1"/>
</dbReference>
<dbReference type="EMBL" id="JAULSW010000005">
    <property type="protein sequence ID" value="KAK3381589.1"/>
    <property type="molecule type" value="Genomic_DNA"/>
</dbReference>
<name>A0AAE0NHI4_9PEZI</name>
<reference evidence="4" key="2">
    <citation type="submission" date="2023-06" db="EMBL/GenBank/DDBJ databases">
        <authorList>
            <consortium name="Lawrence Berkeley National Laboratory"/>
            <person name="Haridas S."/>
            <person name="Hensen N."/>
            <person name="Bonometti L."/>
            <person name="Westerberg I."/>
            <person name="Brannstrom I.O."/>
            <person name="Guillou S."/>
            <person name="Cros-Aarteil S."/>
            <person name="Calhoun S."/>
            <person name="Kuo A."/>
            <person name="Mondo S."/>
            <person name="Pangilinan J."/>
            <person name="Riley R."/>
            <person name="LaButti K."/>
            <person name="Andreopoulos B."/>
            <person name="Lipzen A."/>
            <person name="Chen C."/>
            <person name="Yanf M."/>
            <person name="Daum C."/>
            <person name="Ng V."/>
            <person name="Clum A."/>
            <person name="Steindorff A."/>
            <person name="Ohm R."/>
            <person name="Martin F."/>
            <person name="Silar P."/>
            <person name="Natvig D."/>
            <person name="Lalanne C."/>
            <person name="Gautier V."/>
            <person name="Ament-velasquez S.L."/>
            <person name="Kruys A."/>
            <person name="Hutchinson M.I."/>
            <person name="Powell A.J."/>
            <person name="Barry K."/>
            <person name="Miller A.N."/>
            <person name="Grigoriev I.V."/>
            <person name="Debuchy R."/>
            <person name="Gladieux P."/>
            <person name="Thoren M.H."/>
            <person name="Johannesson H."/>
        </authorList>
    </citation>
    <scope>NUCLEOTIDE SEQUENCE</scope>
    <source>
        <strain evidence="4">CBS 232.78</strain>
    </source>
</reference>
<proteinExistence type="predicted"/>
<evidence type="ECO:0000313" key="5">
    <source>
        <dbReference type="Proteomes" id="UP001285441"/>
    </source>
</evidence>
<dbReference type="Pfam" id="PF12796">
    <property type="entry name" value="Ank_2"/>
    <property type="match status" value="1"/>
</dbReference>
<dbReference type="PROSITE" id="PS50088">
    <property type="entry name" value="ANK_REPEAT"/>
    <property type="match status" value="2"/>
</dbReference>
<sequence length="209" mass="22541">MYGLEREDNAVSSIRNIFTEGPGLAICALLSRFSGLKAHNPKYGLLLQAAATLGNHSLAELLMSRGVDVNLVGCFYGTALQSASRHGHLGIVESLLQAGAAVNAFGGEHDTALRAAIRGKHLEVFKTLLSHGADVHLKKDSNSPSALEVAGDCDALDMLGFSLLEPLHRSRYPRWHEQYAVAARKETSAWFECFLTPARMPTPSSTETP</sequence>
<protein>
    <submittedName>
        <fullName evidence="4">Ankyrin repeat-containing domain protein</fullName>
    </submittedName>
</protein>
<reference evidence="4" key="1">
    <citation type="journal article" date="2023" name="Mol. Phylogenet. Evol.">
        <title>Genome-scale phylogeny and comparative genomics of the fungal order Sordariales.</title>
        <authorList>
            <person name="Hensen N."/>
            <person name="Bonometti L."/>
            <person name="Westerberg I."/>
            <person name="Brannstrom I.O."/>
            <person name="Guillou S."/>
            <person name="Cros-Aarteil S."/>
            <person name="Calhoun S."/>
            <person name="Haridas S."/>
            <person name="Kuo A."/>
            <person name="Mondo S."/>
            <person name="Pangilinan J."/>
            <person name="Riley R."/>
            <person name="LaButti K."/>
            <person name="Andreopoulos B."/>
            <person name="Lipzen A."/>
            <person name="Chen C."/>
            <person name="Yan M."/>
            <person name="Daum C."/>
            <person name="Ng V."/>
            <person name="Clum A."/>
            <person name="Steindorff A."/>
            <person name="Ohm R.A."/>
            <person name="Martin F."/>
            <person name="Silar P."/>
            <person name="Natvig D.O."/>
            <person name="Lalanne C."/>
            <person name="Gautier V."/>
            <person name="Ament-Velasquez S.L."/>
            <person name="Kruys A."/>
            <person name="Hutchinson M.I."/>
            <person name="Powell A.J."/>
            <person name="Barry K."/>
            <person name="Miller A.N."/>
            <person name="Grigoriev I.V."/>
            <person name="Debuchy R."/>
            <person name="Gladieux P."/>
            <person name="Hiltunen Thoren M."/>
            <person name="Johannesson H."/>
        </authorList>
    </citation>
    <scope>NUCLEOTIDE SEQUENCE</scope>
    <source>
        <strain evidence="4">CBS 232.78</strain>
    </source>
</reference>
<dbReference type="AlphaFoldDB" id="A0AAE0NHI4"/>
<dbReference type="InterPro" id="IPR036770">
    <property type="entry name" value="Ankyrin_rpt-contain_sf"/>
</dbReference>
<evidence type="ECO:0000313" key="4">
    <source>
        <dbReference type="EMBL" id="KAK3381589.1"/>
    </source>
</evidence>
<dbReference type="PANTHER" id="PTHR24171">
    <property type="entry name" value="ANKYRIN REPEAT DOMAIN-CONTAINING PROTEIN 39-RELATED"/>
    <property type="match status" value="1"/>
</dbReference>
<dbReference type="SUPFAM" id="SSF48403">
    <property type="entry name" value="Ankyrin repeat"/>
    <property type="match status" value="1"/>
</dbReference>
<organism evidence="4 5">
    <name type="scientific">Podospora didyma</name>
    <dbReference type="NCBI Taxonomy" id="330526"/>
    <lineage>
        <taxon>Eukaryota</taxon>
        <taxon>Fungi</taxon>
        <taxon>Dikarya</taxon>
        <taxon>Ascomycota</taxon>
        <taxon>Pezizomycotina</taxon>
        <taxon>Sordariomycetes</taxon>
        <taxon>Sordariomycetidae</taxon>
        <taxon>Sordariales</taxon>
        <taxon>Podosporaceae</taxon>
        <taxon>Podospora</taxon>
    </lineage>
</organism>
<keyword evidence="1" id="KW-0677">Repeat</keyword>
<accession>A0AAE0NHI4</accession>
<keyword evidence="2 3" id="KW-0040">ANK repeat</keyword>
<keyword evidence="5" id="KW-1185">Reference proteome</keyword>
<evidence type="ECO:0000256" key="2">
    <source>
        <dbReference type="ARBA" id="ARBA00023043"/>
    </source>
</evidence>